<dbReference type="CDD" id="cd12261">
    <property type="entry name" value="RRM1_3_MRN1"/>
    <property type="match status" value="1"/>
</dbReference>
<dbReference type="InterPro" id="IPR035979">
    <property type="entry name" value="RBD_domain_sf"/>
</dbReference>
<evidence type="ECO:0000256" key="2">
    <source>
        <dbReference type="SAM" id="MobiDB-lite"/>
    </source>
</evidence>
<gene>
    <name evidence="3" type="ORF">SODALDRAFT_319380</name>
</gene>
<dbReference type="PANTHER" id="PTHR14089:SF14">
    <property type="entry name" value="RRM DOMAIN-CONTAINING PROTEIN"/>
    <property type="match status" value="1"/>
</dbReference>
<dbReference type="EMBL" id="ML119051">
    <property type="protein sequence ID" value="ROT42776.1"/>
    <property type="molecule type" value="Genomic_DNA"/>
</dbReference>
<keyword evidence="4" id="KW-1185">Reference proteome</keyword>
<feature type="region of interest" description="Disordered" evidence="2">
    <location>
        <begin position="160"/>
        <end position="180"/>
    </location>
</feature>
<dbReference type="AlphaFoldDB" id="A0A3N2Q7T6"/>
<evidence type="ECO:0000256" key="1">
    <source>
        <dbReference type="ARBA" id="ARBA00022884"/>
    </source>
</evidence>
<sequence length="430" mass="47872">MPFMPCLAALLGCSSTLRRLHLYEDTLPSSTKLRANPFALLRRAQFSASRLISVPQLEYEQLKKVARQYANLKENLINGGVTLATIDLLSCDDSTWGQPQALAAASNTADKEHVAVDNDTQPAYLDRGQNFQQDGQYLEGSPPTVVAKQQGEARYSRYQSHPHQCWPDPNAEPSQDNGSLEMGTPGFTGQGAGFPPRTQYERIATRTLLLCNLPEGTTHADITSVVRGGQLLDIFLRAHDRSAQVSFLNSADAKAFYDHVRRHDLYIRHKRVDIRWSERQYILPPHVAHKISAGATRNLVVRRCDPKHTEENLRDDLEHIHNLVVIRVTFVGSSCFISTNSVNNAMFARTCMMSRLKYKGSKIEWDSDECAQPIPAARPKPRTQPAPAKQGLNPLANRFQLLGLDDDSDDEDEDGVALGFRTPSSVDIAA</sequence>
<feature type="region of interest" description="Disordered" evidence="2">
    <location>
        <begin position="370"/>
        <end position="430"/>
    </location>
</feature>
<dbReference type="GO" id="GO:0000398">
    <property type="term" value="P:mRNA splicing, via spliceosome"/>
    <property type="evidence" value="ECO:0007669"/>
    <property type="project" value="TreeGrafter"/>
</dbReference>
<dbReference type="GO" id="GO:0010494">
    <property type="term" value="C:cytoplasmic stress granule"/>
    <property type="evidence" value="ECO:0007669"/>
    <property type="project" value="TreeGrafter"/>
</dbReference>
<dbReference type="GeneID" id="39577927"/>
<organism evidence="3 4">
    <name type="scientific">Sodiomyces alkalinus (strain CBS 110278 / VKM F-3762 / F11)</name>
    <name type="common">Alkaliphilic filamentous fungus</name>
    <dbReference type="NCBI Taxonomy" id="1314773"/>
    <lineage>
        <taxon>Eukaryota</taxon>
        <taxon>Fungi</taxon>
        <taxon>Dikarya</taxon>
        <taxon>Ascomycota</taxon>
        <taxon>Pezizomycotina</taxon>
        <taxon>Sordariomycetes</taxon>
        <taxon>Hypocreomycetidae</taxon>
        <taxon>Glomerellales</taxon>
        <taxon>Plectosphaerellaceae</taxon>
        <taxon>Sodiomyces</taxon>
    </lineage>
</organism>
<dbReference type="RefSeq" id="XP_028470582.1">
    <property type="nucleotide sequence ID" value="XM_028609449.1"/>
</dbReference>
<dbReference type="PANTHER" id="PTHR14089">
    <property type="entry name" value="PRE-MRNA-SPLICING FACTOR RBM22"/>
    <property type="match status" value="1"/>
</dbReference>
<evidence type="ECO:0008006" key="5">
    <source>
        <dbReference type="Google" id="ProtNLM"/>
    </source>
</evidence>
<reference evidence="3 4" key="1">
    <citation type="journal article" date="2018" name="Mol. Ecol.">
        <title>The obligate alkalophilic soda-lake fungus Sodiomyces alkalinus has shifted to a protein diet.</title>
        <authorList>
            <person name="Grum-Grzhimaylo A.A."/>
            <person name="Falkoski D.L."/>
            <person name="van den Heuvel J."/>
            <person name="Valero-Jimenez C.A."/>
            <person name="Min B."/>
            <person name="Choi I.G."/>
            <person name="Lipzen A."/>
            <person name="Daum C.G."/>
            <person name="Aanen D.K."/>
            <person name="Tsang A."/>
            <person name="Henrissat B."/>
            <person name="Bilanenko E.N."/>
            <person name="de Vries R.P."/>
            <person name="van Kan J.A.L."/>
            <person name="Grigoriev I.V."/>
            <person name="Debets A.J.M."/>
        </authorList>
    </citation>
    <scope>NUCLEOTIDE SEQUENCE [LARGE SCALE GENOMIC DNA]</scope>
    <source>
        <strain evidence="3 4">F11</strain>
    </source>
</reference>
<dbReference type="InterPro" id="IPR012677">
    <property type="entry name" value="Nucleotide-bd_a/b_plait_sf"/>
</dbReference>
<feature type="compositionally biased region" description="Acidic residues" evidence="2">
    <location>
        <begin position="404"/>
        <end position="415"/>
    </location>
</feature>
<accession>A0A3N2Q7T6</accession>
<evidence type="ECO:0000313" key="4">
    <source>
        <dbReference type="Proteomes" id="UP000272025"/>
    </source>
</evidence>
<dbReference type="SUPFAM" id="SSF54928">
    <property type="entry name" value="RNA-binding domain, RBD"/>
    <property type="match status" value="1"/>
</dbReference>
<protein>
    <recommendedName>
        <fullName evidence="5">RRM domain-containing protein</fullName>
    </recommendedName>
</protein>
<evidence type="ECO:0000313" key="3">
    <source>
        <dbReference type="EMBL" id="ROT42776.1"/>
    </source>
</evidence>
<dbReference type="Gene3D" id="3.30.70.330">
    <property type="match status" value="2"/>
</dbReference>
<keyword evidence="1" id="KW-0694">RNA-binding</keyword>
<dbReference type="STRING" id="1314773.A0A3N2Q7T6"/>
<dbReference type="OrthoDB" id="2935572at2759"/>
<dbReference type="Proteomes" id="UP000272025">
    <property type="component" value="Unassembled WGS sequence"/>
</dbReference>
<dbReference type="GO" id="GO:0003729">
    <property type="term" value="F:mRNA binding"/>
    <property type="evidence" value="ECO:0007669"/>
    <property type="project" value="TreeGrafter"/>
</dbReference>
<proteinExistence type="predicted"/>
<dbReference type="InterPro" id="IPR039171">
    <property type="entry name" value="Cwc2/Slt11"/>
</dbReference>
<name>A0A3N2Q7T6_SODAK</name>